<dbReference type="InterPro" id="IPR016484">
    <property type="entry name" value="GTPase_Der"/>
</dbReference>
<accession>A0A1F5EC49</accession>
<dbReference type="PRINTS" id="PR00326">
    <property type="entry name" value="GTP1OBG"/>
</dbReference>
<evidence type="ECO:0000256" key="8">
    <source>
        <dbReference type="PROSITE-ProRule" id="PRU01049"/>
    </source>
</evidence>
<dbReference type="NCBIfam" id="TIGR00231">
    <property type="entry name" value="small_GTP"/>
    <property type="match status" value="2"/>
</dbReference>
<evidence type="ECO:0000256" key="1">
    <source>
        <dbReference type="ARBA" id="ARBA00008279"/>
    </source>
</evidence>
<dbReference type="Gene3D" id="3.40.50.300">
    <property type="entry name" value="P-loop containing nucleotide triphosphate hydrolases"/>
    <property type="match status" value="2"/>
</dbReference>
<keyword evidence="3" id="KW-0690">Ribosome biogenesis</keyword>
<proteinExistence type="inferred from homology"/>
<keyword evidence="4" id="KW-0677">Repeat</keyword>
<dbReference type="NCBIfam" id="TIGR03594">
    <property type="entry name" value="GTPase_EngA"/>
    <property type="match status" value="1"/>
</dbReference>
<name>A0A1F5EC49_9BACT</name>
<comment type="caution">
    <text evidence="10">The sequence shown here is derived from an EMBL/GenBank/DDBJ whole genome shotgun (WGS) entry which is preliminary data.</text>
</comment>
<evidence type="ECO:0000259" key="9">
    <source>
        <dbReference type="PROSITE" id="PS51712"/>
    </source>
</evidence>
<dbReference type="InterPro" id="IPR027417">
    <property type="entry name" value="P-loop_NTPase"/>
</dbReference>
<evidence type="ECO:0000256" key="7">
    <source>
        <dbReference type="ARBA" id="ARBA00032345"/>
    </source>
</evidence>
<gene>
    <name evidence="10" type="ORF">A3A71_02980</name>
</gene>
<evidence type="ECO:0000313" key="10">
    <source>
        <dbReference type="EMBL" id="OGD64982.1"/>
    </source>
</evidence>
<evidence type="ECO:0000256" key="5">
    <source>
        <dbReference type="ARBA" id="ARBA00022741"/>
    </source>
</evidence>
<dbReference type="Pfam" id="PF01926">
    <property type="entry name" value="MMR_HSR1"/>
    <property type="match status" value="2"/>
</dbReference>
<dbReference type="GO" id="GO:0042254">
    <property type="term" value="P:ribosome biogenesis"/>
    <property type="evidence" value="ECO:0007669"/>
    <property type="project" value="UniProtKB-KW"/>
</dbReference>
<keyword evidence="5" id="KW-0547">Nucleotide-binding</keyword>
<dbReference type="InterPro" id="IPR005225">
    <property type="entry name" value="Small_GTP-bd"/>
</dbReference>
<dbReference type="FunFam" id="3.40.50.300:FF:000494">
    <property type="entry name" value="tRNA modification GTPase MnmE"/>
    <property type="match status" value="1"/>
</dbReference>
<evidence type="ECO:0000313" key="11">
    <source>
        <dbReference type="Proteomes" id="UP000177481"/>
    </source>
</evidence>
<dbReference type="STRING" id="1797471.A3A71_02980"/>
<comment type="similarity">
    <text evidence="1 8">Belongs to the TRAFAC class TrmE-Era-EngA-EngB-Septin-like GTPase superfamily. EngA (Der) GTPase family.</text>
</comment>
<evidence type="ECO:0000256" key="4">
    <source>
        <dbReference type="ARBA" id="ARBA00022737"/>
    </source>
</evidence>
<evidence type="ECO:0000256" key="2">
    <source>
        <dbReference type="ARBA" id="ARBA00020953"/>
    </source>
</evidence>
<dbReference type="InterPro" id="IPR031166">
    <property type="entry name" value="G_ENGA"/>
</dbReference>
<reference evidence="10 11" key="1">
    <citation type="journal article" date="2016" name="Nat. Commun.">
        <title>Thousands of microbial genomes shed light on interconnected biogeochemical processes in an aquifer system.</title>
        <authorList>
            <person name="Anantharaman K."/>
            <person name="Brown C.T."/>
            <person name="Hug L.A."/>
            <person name="Sharon I."/>
            <person name="Castelle C.J."/>
            <person name="Probst A.J."/>
            <person name="Thomas B.C."/>
            <person name="Singh A."/>
            <person name="Wilkins M.J."/>
            <person name="Karaoz U."/>
            <person name="Brodie E.L."/>
            <person name="Williams K.H."/>
            <person name="Hubbard S.S."/>
            <person name="Banfield J.F."/>
        </authorList>
    </citation>
    <scope>NUCLEOTIDE SEQUENCE [LARGE SCALE GENOMIC DNA]</scope>
</reference>
<dbReference type="EMBL" id="MEZX01000002">
    <property type="protein sequence ID" value="OGD64982.1"/>
    <property type="molecule type" value="Genomic_DNA"/>
</dbReference>
<organism evidence="10 11">
    <name type="scientific">Candidatus Berkelbacteria bacterium RIFCSPLOWO2_01_FULL_50_28</name>
    <dbReference type="NCBI Taxonomy" id="1797471"/>
    <lineage>
        <taxon>Bacteria</taxon>
        <taxon>Candidatus Berkelbacteria</taxon>
    </lineage>
</organism>
<dbReference type="PROSITE" id="PS51712">
    <property type="entry name" value="G_ENGA"/>
    <property type="match status" value="1"/>
</dbReference>
<dbReference type="GO" id="GO:0043022">
    <property type="term" value="F:ribosome binding"/>
    <property type="evidence" value="ECO:0007669"/>
    <property type="project" value="TreeGrafter"/>
</dbReference>
<evidence type="ECO:0000256" key="3">
    <source>
        <dbReference type="ARBA" id="ARBA00022517"/>
    </source>
</evidence>
<dbReference type="GO" id="GO:0005525">
    <property type="term" value="F:GTP binding"/>
    <property type="evidence" value="ECO:0007669"/>
    <property type="project" value="UniProtKB-KW"/>
</dbReference>
<evidence type="ECO:0000256" key="6">
    <source>
        <dbReference type="ARBA" id="ARBA00023134"/>
    </source>
</evidence>
<dbReference type="SUPFAM" id="SSF52540">
    <property type="entry name" value="P-loop containing nucleoside triphosphate hydrolases"/>
    <property type="match status" value="2"/>
</dbReference>
<protein>
    <recommendedName>
        <fullName evidence="2">GTPase Der</fullName>
    </recommendedName>
    <alternativeName>
        <fullName evidence="7">GTP-binding protein EngA</fullName>
    </alternativeName>
</protein>
<dbReference type="AlphaFoldDB" id="A0A1F5EC49"/>
<dbReference type="PANTHER" id="PTHR43834">
    <property type="entry name" value="GTPASE DER"/>
    <property type="match status" value="1"/>
</dbReference>
<keyword evidence="6" id="KW-0342">GTP-binding</keyword>
<dbReference type="InterPro" id="IPR006073">
    <property type="entry name" value="GTP-bd"/>
</dbReference>
<feature type="domain" description="EngA-type G" evidence="9">
    <location>
        <begin position="182"/>
        <end position="346"/>
    </location>
</feature>
<dbReference type="Proteomes" id="UP000177481">
    <property type="component" value="Unassembled WGS sequence"/>
</dbReference>
<dbReference type="CDD" id="cd01894">
    <property type="entry name" value="EngA1"/>
    <property type="match status" value="1"/>
</dbReference>
<dbReference type="PANTHER" id="PTHR43834:SF6">
    <property type="entry name" value="GTPASE DER"/>
    <property type="match status" value="1"/>
</dbReference>
<sequence length="346" mass="38082">MKSTESNTSTSTLPLVALIGPTNAGKSTLFNRLTGSWQAVTAKEESTTRDRVYGEVSWQGREFSVVDTGGLVDDKSELYQQIKSQMLQAVEEADLILFIYDARTGITPTDRQFLDSLRGKKELFLVANKVDTDKIENTTEEPSYLGFPVYKIAASTGRGVGDLLEDITKHYPHAVEPSSSTPIIALIGRPNVGKSTLLNKLTDTERAVVSPIAGTTRDVVTEKLQIAGKEFLVADTAGIRRRGKIEVGVENFSVKRALEAIKAAKMIIVLVDASIGTSRGDLHLIYYANELKKPVLVVFNKIDLVDDRSKVPFHHHIAKFDRILVSAQTGEGLDQISRWVIDELPK</sequence>